<dbReference type="SUPFAM" id="SSF55826">
    <property type="entry name" value="YbaK/ProRS associated domain"/>
    <property type="match status" value="1"/>
</dbReference>
<dbReference type="KEGG" id="luo:HHL09_12445"/>
<accession>A0A858RI35</accession>
<organism evidence="2 3">
    <name type="scientific">Luteolibacter luteus</name>
    <dbReference type="NCBI Taxonomy" id="2728835"/>
    <lineage>
        <taxon>Bacteria</taxon>
        <taxon>Pseudomonadati</taxon>
        <taxon>Verrucomicrobiota</taxon>
        <taxon>Verrucomicrobiia</taxon>
        <taxon>Verrucomicrobiales</taxon>
        <taxon>Verrucomicrobiaceae</taxon>
        <taxon>Luteolibacter</taxon>
    </lineage>
</organism>
<sequence length="153" mass="17279">MLAKSLRDYLDHNKIKYLTITHSRAFTAQEVAECAHIPGSILAKTVMVEIDGQMAMAVVPANHRVRLDDLRGLIHTNDVRLMREDEFRRQFPDCEVGAIPPFGNLYDIPVFVSPELADVGDLAFNAGSHTETIKMRWADFERLVNPRVAKFAT</sequence>
<dbReference type="InterPro" id="IPR007214">
    <property type="entry name" value="YbaK/aa-tRNA-synth-assoc-dom"/>
</dbReference>
<dbReference type="PANTHER" id="PTHR30411">
    <property type="entry name" value="CYTOPLASMIC PROTEIN"/>
    <property type="match status" value="1"/>
</dbReference>
<dbReference type="GO" id="GO:0002161">
    <property type="term" value="F:aminoacyl-tRNA deacylase activity"/>
    <property type="evidence" value="ECO:0007669"/>
    <property type="project" value="InterPro"/>
</dbReference>
<evidence type="ECO:0000259" key="1">
    <source>
        <dbReference type="Pfam" id="PF04073"/>
    </source>
</evidence>
<dbReference type="PANTHER" id="PTHR30411:SF9">
    <property type="entry name" value="MULTIFUNCTIONAL SER_THR-TRNA DEACYLASE PROXP-Y"/>
    <property type="match status" value="1"/>
</dbReference>
<dbReference type="EMBL" id="CP051774">
    <property type="protein sequence ID" value="QJE96557.1"/>
    <property type="molecule type" value="Genomic_DNA"/>
</dbReference>
<dbReference type="Gene3D" id="3.90.960.10">
    <property type="entry name" value="YbaK/aminoacyl-tRNA synthetase-associated domain"/>
    <property type="match status" value="1"/>
</dbReference>
<protein>
    <submittedName>
        <fullName evidence="2">YbaK/EbsC family protein</fullName>
    </submittedName>
</protein>
<dbReference type="CDD" id="cd04332">
    <property type="entry name" value="YbaK_like"/>
    <property type="match status" value="1"/>
</dbReference>
<name>A0A858RI35_9BACT</name>
<evidence type="ECO:0000313" key="2">
    <source>
        <dbReference type="EMBL" id="QJE96557.1"/>
    </source>
</evidence>
<dbReference type="RefSeq" id="WP_169454958.1">
    <property type="nucleotide sequence ID" value="NZ_CP051774.1"/>
</dbReference>
<gene>
    <name evidence="2" type="ORF">HHL09_12445</name>
</gene>
<keyword evidence="3" id="KW-1185">Reference proteome</keyword>
<dbReference type="Proteomes" id="UP000501812">
    <property type="component" value="Chromosome"/>
</dbReference>
<feature type="domain" description="YbaK/aminoacyl-tRNA synthetase-associated" evidence="1">
    <location>
        <begin position="22"/>
        <end position="143"/>
    </location>
</feature>
<dbReference type="InterPro" id="IPR036754">
    <property type="entry name" value="YbaK/aa-tRNA-synt-asso_dom_sf"/>
</dbReference>
<dbReference type="Pfam" id="PF04073">
    <property type="entry name" value="tRNA_edit"/>
    <property type="match status" value="1"/>
</dbReference>
<proteinExistence type="predicted"/>
<dbReference type="AlphaFoldDB" id="A0A858RI35"/>
<reference evidence="2 3" key="1">
    <citation type="submission" date="2020-04" db="EMBL/GenBank/DDBJ databases">
        <title>Luteolibacter sp. G-1-1-1 isolated from soil.</title>
        <authorList>
            <person name="Dahal R.H."/>
        </authorList>
    </citation>
    <scope>NUCLEOTIDE SEQUENCE [LARGE SCALE GENOMIC DNA]</scope>
    <source>
        <strain evidence="2 3">G-1-1-1</strain>
    </source>
</reference>
<evidence type="ECO:0000313" key="3">
    <source>
        <dbReference type="Proteomes" id="UP000501812"/>
    </source>
</evidence>